<dbReference type="PROSITE" id="PS51746">
    <property type="entry name" value="PPM_2"/>
    <property type="match status" value="1"/>
</dbReference>
<evidence type="ECO:0000256" key="1">
    <source>
        <dbReference type="ARBA" id="ARBA00022801"/>
    </source>
</evidence>
<dbReference type="InterPro" id="IPR001932">
    <property type="entry name" value="PPM-type_phosphatase-like_dom"/>
</dbReference>
<dbReference type="RefSeq" id="WP_204519285.1">
    <property type="nucleotide sequence ID" value="NZ_BAABIN010000037.1"/>
</dbReference>
<dbReference type="Pfam" id="PF08673">
    <property type="entry name" value="RsbU_N"/>
    <property type="match status" value="1"/>
</dbReference>
<evidence type="ECO:0000313" key="3">
    <source>
        <dbReference type="EMBL" id="MBM7591585.1"/>
    </source>
</evidence>
<feature type="domain" description="PPM-type phosphatase" evidence="2">
    <location>
        <begin position="121"/>
        <end position="332"/>
    </location>
</feature>
<dbReference type="EC" id="3.1.3.3" evidence="3"/>
<proteinExistence type="predicted"/>
<dbReference type="PANTHER" id="PTHR43156:SF15">
    <property type="entry name" value="PHOSPHOSERINE PHOSPHATASE RSBU"/>
    <property type="match status" value="1"/>
</dbReference>
<dbReference type="SUPFAM" id="SSF81606">
    <property type="entry name" value="PP2C-like"/>
    <property type="match status" value="1"/>
</dbReference>
<keyword evidence="1 3" id="KW-0378">Hydrolase</keyword>
<accession>A0A939BQG2</accession>
<sequence>MIRQQLENEYREILQAYLKGKDEDQLYLAQQFSKVLVRKKIAPEDVIDIHRSSLEQMVELPELVRESFYLLTEVMIEYGNTYRENQMLRDKQQQMETEIDVAVSMQQSLLPEQIPSYPDLDIGIISVPAKQMSGDYYNIVSQTPKSFGIAIADIIGKGIPAALCMSMIKYAMDSLYTRYVEPATVLKRLNTIVEKNVEAGMFVTMLYGMYQIEKHCFRYACAGHEPGVVYRATEQKFADLDGQGLVLGVAQEVYYSSYEIDLQAGDYLILMTDGVTERKIGKQYLSRDALLQMMREEIGVSAQKMVDNLYKRLLAISDFKLPDDHTMMVIHRKF</sequence>
<dbReference type="PANTHER" id="PTHR43156">
    <property type="entry name" value="STAGE II SPORULATION PROTEIN E-RELATED"/>
    <property type="match status" value="1"/>
</dbReference>
<dbReference type="EMBL" id="JAFBEB010000013">
    <property type="protein sequence ID" value="MBM7591585.1"/>
    <property type="molecule type" value="Genomic_DNA"/>
</dbReference>
<dbReference type="Pfam" id="PF07228">
    <property type="entry name" value="SpoIIE"/>
    <property type="match status" value="1"/>
</dbReference>
<dbReference type="InterPro" id="IPR017944">
    <property type="entry name" value="KaiA/RbsU_helical_domain_sf"/>
</dbReference>
<dbReference type="FunFam" id="3.60.40.10:FF:000045">
    <property type="entry name" value="Stage II sporulation protein E"/>
    <property type="match status" value="1"/>
</dbReference>
<dbReference type="InterPro" id="IPR052016">
    <property type="entry name" value="Bact_Sigma-Reg"/>
</dbReference>
<dbReference type="AlphaFoldDB" id="A0A939BQG2"/>
<dbReference type="SMART" id="SM00331">
    <property type="entry name" value="PP2C_SIG"/>
    <property type="match status" value="1"/>
</dbReference>
<dbReference type="Gene3D" id="3.60.40.10">
    <property type="entry name" value="PPM-type phosphatase domain"/>
    <property type="match status" value="1"/>
</dbReference>
<dbReference type="SUPFAM" id="SSF101215">
    <property type="entry name" value="KaiA/RbsU domain"/>
    <property type="match status" value="1"/>
</dbReference>
<evidence type="ECO:0000259" key="2">
    <source>
        <dbReference type="PROSITE" id="PS51746"/>
    </source>
</evidence>
<gene>
    <name evidence="3" type="ORF">JOD01_003236</name>
</gene>
<dbReference type="InterPro" id="IPR014787">
    <property type="entry name" value="PSer_Pase_RsbU_N"/>
</dbReference>
<dbReference type="Proteomes" id="UP000717624">
    <property type="component" value="Unassembled WGS sequence"/>
</dbReference>
<organism evidence="3 4">
    <name type="scientific">Brevibacillus fulvus</name>
    <dbReference type="NCBI Taxonomy" id="1125967"/>
    <lineage>
        <taxon>Bacteria</taxon>
        <taxon>Bacillati</taxon>
        <taxon>Bacillota</taxon>
        <taxon>Bacilli</taxon>
        <taxon>Bacillales</taxon>
        <taxon>Paenibacillaceae</taxon>
        <taxon>Brevibacillus</taxon>
    </lineage>
</organism>
<reference evidence="3" key="1">
    <citation type="submission" date="2021-01" db="EMBL/GenBank/DDBJ databases">
        <title>Genomic Encyclopedia of Type Strains, Phase IV (KMG-IV): sequencing the most valuable type-strain genomes for metagenomic binning, comparative biology and taxonomic classification.</title>
        <authorList>
            <person name="Goeker M."/>
        </authorList>
    </citation>
    <scope>NUCLEOTIDE SEQUENCE</scope>
    <source>
        <strain evidence="3">DSM 25523</strain>
    </source>
</reference>
<comment type="caution">
    <text evidence="3">The sequence shown here is derived from an EMBL/GenBank/DDBJ whole genome shotgun (WGS) entry which is preliminary data.</text>
</comment>
<evidence type="ECO:0000313" key="4">
    <source>
        <dbReference type="Proteomes" id="UP000717624"/>
    </source>
</evidence>
<keyword evidence="4" id="KW-1185">Reference proteome</keyword>
<protein>
    <submittedName>
        <fullName evidence="3">Sigma-B regulation protein RsbU (Phosphoserine phosphatase)</fullName>
        <ecNumber evidence="3">3.1.3.3</ecNumber>
    </submittedName>
</protein>
<dbReference type="GO" id="GO:0016791">
    <property type="term" value="F:phosphatase activity"/>
    <property type="evidence" value="ECO:0007669"/>
    <property type="project" value="TreeGrafter"/>
</dbReference>
<name>A0A939BQG2_9BACL</name>
<dbReference type="InterPro" id="IPR036457">
    <property type="entry name" value="PPM-type-like_dom_sf"/>
</dbReference>
<dbReference type="Gene3D" id="1.10.1240.30">
    <property type="entry name" value="KaiA/RbsU domain"/>
    <property type="match status" value="1"/>
</dbReference>